<dbReference type="Proteomes" id="UP000593567">
    <property type="component" value="Unassembled WGS sequence"/>
</dbReference>
<reference evidence="1" key="1">
    <citation type="submission" date="2020-06" db="EMBL/GenBank/DDBJ databases">
        <title>Draft genome of Bugula neritina, a colonial animal packing powerful symbionts and potential medicines.</title>
        <authorList>
            <person name="Rayko M."/>
        </authorList>
    </citation>
    <scope>NUCLEOTIDE SEQUENCE [LARGE SCALE GENOMIC DNA]</scope>
    <source>
        <strain evidence="1">Kwan_BN1</strain>
    </source>
</reference>
<dbReference type="AlphaFoldDB" id="A0A7J7JPJ4"/>
<protein>
    <submittedName>
        <fullName evidence="1">CLCA4</fullName>
    </submittedName>
</protein>
<sequence>MVQLYSGSSISKRRILLLSDGKDLTAKDILPDLPNLNITIDTIIYGQGTDLAVPKIAEESGGMAYFADDDNPEISLQQAMVDTSNQGCSEKAIVSIASRKKTVSSTDTSLNGTISFDSTIGQNTTLVFSYSGTTDIDVNVTSAKGNNITITKDLAAKVVKATVEGQANDDDIEYTITKANPNDVVEIVVSVTSKPIPDVDPIIHLSSSTQIYFKVSHLS</sequence>
<comment type="caution">
    <text evidence="1">The sequence shown here is derived from an EMBL/GenBank/DDBJ whole genome shotgun (WGS) entry which is preliminary data.</text>
</comment>
<name>A0A7J7JPJ4_BUGNE</name>
<keyword evidence="2" id="KW-1185">Reference proteome</keyword>
<proteinExistence type="predicted"/>
<organism evidence="1 2">
    <name type="scientific">Bugula neritina</name>
    <name type="common">Brown bryozoan</name>
    <name type="synonym">Sertularia neritina</name>
    <dbReference type="NCBI Taxonomy" id="10212"/>
    <lineage>
        <taxon>Eukaryota</taxon>
        <taxon>Metazoa</taxon>
        <taxon>Spiralia</taxon>
        <taxon>Lophotrochozoa</taxon>
        <taxon>Bryozoa</taxon>
        <taxon>Gymnolaemata</taxon>
        <taxon>Cheilostomatida</taxon>
        <taxon>Flustrina</taxon>
        <taxon>Buguloidea</taxon>
        <taxon>Bugulidae</taxon>
        <taxon>Bugula</taxon>
    </lineage>
</organism>
<evidence type="ECO:0000313" key="1">
    <source>
        <dbReference type="EMBL" id="KAF6027601.1"/>
    </source>
</evidence>
<gene>
    <name evidence="1" type="ORF">EB796_014088</name>
</gene>
<evidence type="ECO:0000313" key="2">
    <source>
        <dbReference type="Proteomes" id="UP000593567"/>
    </source>
</evidence>
<dbReference type="EMBL" id="VXIV02002065">
    <property type="protein sequence ID" value="KAF6027601.1"/>
    <property type="molecule type" value="Genomic_DNA"/>
</dbReference>
<accession>A0A7J7JPJ4</accession>